<evidence type="ECO:0000313" key="1">
    <source>
        <dbReference type="EMBL" id="PKU30338.1"/>
    </source>
</evidence>
<dbReference type="GO" id="GO:0005737">
    <property type="term" value="C:cytoplasm"/>
    <property type="evidence" value="ECO:0007669"/>
    <property type="project" value="TreeGrafter"/>
</dbReference>
<protein>
    <submittedName>
        <fullName evidence="1">Uncharacterized protein</fullName>
    </submittedName>
</protein>
<proteinExistence type="predicted"/>
<accession>A0A2I0T978</accession>
<dbReference type="OrthoDB" id="75419at2759"/>
<reference evidence="2" key="2">
    <citation type="submission" date="2017-12" db="EMBL/GenBank/DDBJ databases">
        <title>Genome sequence of the Bar-tailed Godwit (Limosa lapponica baueri).</title>
        <authorList>
            <person name="Lima N.C.B."/>
            <person name="Parody-Merino A.M."/>
            <person name="Battley P.F."/>
            <person name="Fidler A.E."/>
            <person name="Prosdocimi F."/>
        </authorList>
    </citation>
    <scope>NUCLEOTIDE SEQUENCE [LARGE SCALE GENOMIC DNA]</scope>
</reference>
<dbReference type="EMBL" id="KZ514900">
    <property type="protein sequence ID" value="PKU30338.1"/>
    <property type="molecule type" value="Genomic_DNA"/>
</dbReference>
<reference evidence="2" key="1">
    <citation type="submission" date="2017-11" db="EMBL/GenBank/DDBJ databases">
        <authorList>
            <person name="Lima N.C."/>
            <person name="Parody-Merino A.M."/>
            <person name="Battley P.F."/>
            <person name="Fidler A.E."/>
            <person name="Prosdocimi F."/>
        </authorList>
    </citation>
    <scope>NUCLEOTIDE SEQUENCE [LARGE SCALE GENOMIC DNA]</scope>
</reference>
<dbReference type="PANTHER" id="PTHR31139:SF4">
    <property type="entry name" value="ECTOPIC P GRANULES PROTEIN 5 HOMOLOG"/>
    <property type="match status" value="1"/>
</dbReference>
<evidence type="ECO:0000313" key="2">
    <source>
        <dbReference type="Proteomes" id="UP000233556"/>
    </source>
</evidence>
<keyword evidence="2" id="KW-1185">Reference proteome</keyword>
<dbReference type="PANTHER" id="PTHR31139">
    <property type="entry name" value="ECTOPIC P GRANULES PROTEIN 5 HOMOLOG"/>
    <property type="match status" value="1"/>
</dbReference>
<dbReference type="InterPro" id="IPR051436">
    <property type="entry name" value="Autophagy-related_EPG5"/>
</dbReference>
<sequence length="215" mass="24978">MGVASCMMFFKFNLYDFSVCLSPLVPRAFTVFPCAEKIMEKKKKGSEESQIQESDDVFRSPVAEVSSRAKKLPLSISQLCEKSKTRVKHLGLKPVYPDLSDELSYERPTIIAVKPLLHNERLYPELPTEPELVPFTREQLKIFEPCSWLENVDSYAEEFEGVAHQDRHEFYELLLNYMRCRKQLLLAEAELQAMTTDCQNVKGRLWTFKEQKTVQ</sequence>
<dbReference type="GO" id="GO:0097352">
    <property type="term" value="P:autophagosome maturation"/>
    <property type="evidence" value="ECO:0007669"/>
    <property type="project" value="TreeGrafter"/>
</dbReference>
<organism evidence="1 2">
    <name type="scientific">Limosa lapponica baueri</name>
    <dbReference type="NCBI Taxonomy" id="1758121"/>
    <lineage>
        <taxon>Eukaryota</taxon>
        <taxon>Metazoa</taxon>
        <taxon>Chordata</taxon>
        <taxon>Craniata</taxon>
        <taxon>Vertebrata</taxon>
        <taxon>Euteleostomi</taxon>
        <taxon>Archelosauria</taxon>
        <taxon>Archosauria</taxon>
        <taxon>Dinosauria</taxon>
        <taxon>Saurischia</taxon>
        <taxon>Theropoda</taxon>
        <taxon>Coelurosauria</taxon>
        <taxon>Aves</taxon>
        <taxon>Neognathae</taxon>
        <taxon>Neoaves</taxon>
        <taxon>Charadriiformes</taxon>
        <taxon>Scolopacidae</taxon>
        <taxon>Limosa</taxon>
    </lineage>
</organism>
<dbReference type="AlphaFoldDB" id="A0A2I0T978"/>
<gene>
    <name evidence="1" type="ORF">llap_19358</name>
</gene>
<dbReference type="Proteomes" id="UP000233556">
    <property type="component" value="Unassembled WGS sequence"/>
</dbReference>
<name>A0A2I0T978_LIMLA</name>